<feature type="domain" description="T6SS Phospholipase effector Tle1-like catalytic" evidence="2">
    <location>
        <begin position="4"/>
        <end position="274"/>
    </location>
</feature>
<keyword evidence="1" id="KW-0472">Membrane</keyword>
<reference evidence="4" key="1">
    <citation type="journal article" date="2019" name="Int. J. Syst. Evol. Microbiol.">
        <title>The Global Catalogue of Microorganisms (GCM) 10K type strain sequencing project: providing services to taxonomists for standard genome sequencing and annotation.</title>
        <authorList>
            <consortium name="The Broad Institute Genomics Platform"/>
            <consortium name="The Broad Institute Genome Sequencing Center for Infectious Disease"/>
            <person name="Wu L."/>
            <person name="Ma J."/>
        </authorList>
    </citation>
    <scope>NUCLEOTIDE SEQUENCE [LARGE SCALE GENOMIC DNA]</scope>
    <source>
        <strain evidence="4">CGMCC 4.7277</strain>
    </source>
</reference>
<keyword evidence="1" id="KW-1133">Transmembrane helix</keyword>
<keyword evidence="4" id="KW-1185">Reference proteome</keyword>
<gene>
    <name evidence="3" type="ORF">ACFPP7_16240</name>
</gene>
<dbReference type="PANTHER" id="PTHR33840:SF1">
    <property type="entry name" value="TLE1 PHOSPHOLIPASE DOMAIN-CONTAINING PROTEIN"/>
    <property type="match status" value="1"/>
</dbReference>
<feature type="transmembrane region" description="Helical" evidence="1">
    <location>
        <begin position="449"/>
        <end position="472"/>
    </location>
</feature>
<dbReference type="EMBL" id="JBHSMX010000024">
    <property type="protein sequence ID" value="MFC5522447.1"/>
    <property type="molecule type" value="Genomic_DNA"/>
</dbReference>
<proteinExistence type="predicted"/>
<dbReference type="RefSeq" id="WP_068832355.1">
    <property type="nucleotide sequence ID" value="NZ_JBHSMX010000024.1"/>
</dbReference>
<feature type="transmembrane region" description="Helical" evidence="1">
    <location>
        <begin position="408"/>
        <end position="429"/>
    </location>
</feature>
<evidence type="ECO:0000256" key="1">
    <source>
        <dbReference type="SAM" id="Phobius"/>
    </source>
</evidence>
<keyword evidence="1" id="KW-0812">Transmembrane</keyword>
<feature type="transmembrane region" description="Helical" evidence="1">
    <location>
        <begin position="379"/>
        <end position="401"/>
    </location>
</feature>
<comment type="caution">
    <text evidence="3">The sequence shown here is derived from an EMBL/GenBank/DDBJ whole genome shotgun (WGS) entry which is preliminary data.</text>
</comment>
<sequence>MTPRQLIVCCDGTNNNLTGGSHDTNVTKLCDLLAPEASGQLLYYDPGVGNPGQLPGATASDNFSRRYERLYGLAFGKGIYENIAEAYLFLMRHYQAGDQIFLYGFSRGAFTARSIGGLVTQFGLLRPEMESMVPTLLHVYFSDREKGKGEYQRIRAQISELFCASDARLAPIWFVGVWDTVASVGAPFLSRTITASPTIVGKRFHHVRQALALDEYRRSFEPRPYYIDPAFDYAAHGQSIRQLWFSGAHCDVGGGYITSAARLSNESLQWMLEESVACGLRLPANFLAASGGVDAQAVLKVQRAAGLPSFMAVPRVHSETFETPLWALAGLRLRDTHAVGDPGGPMLPAHPVEHPCVAQLGLSFPADTVWAKSRSPLPLVVAAVFLLVFWSAAGGLLSGAIDPGTMSLWQCLLALVTALPEAAVANLVLAHWQLGWWLSWAYPTEALPAFGRVAGALLADLGLIAAYGYIISRGITWAFARVAGLRRASQRPSLALNLLGMSGLFTVAADLTENMLTLLLVSGFPSTLLPQAELLVGLAMTAAALAKWTGLAACGALWAWGVGKRRRTWQAATVRG</sequence>
<dbReference type="Proteomes" id="UP001596084">
    <property type="component" value="Unassembled WGS sequence"/>
</dbReference>
<dbReference type="PANTHER" id="PTHR33840">
    <property type="match status" value="1"/>
</dbReference>
<accession>A0ABW0QEV5</accession>
<evidence type="ECO:0000313" key="4">
    <source>
        <dbReference type="Proteomes" id="UP001596084"/>
    </source>
</evidence>
<feature type="transmembrane region" description="Helical" evidence="1">
    <location>
        <begin position="493"/>
        <end position="512"/>
    </location>
</feature>
<evidence type="ECO:0000313" key="3">
    <source>
        <dbReference type="EMBL" id="MFC5522447.1"/>
    </source>
</evidence>
<dbReference type="Pfam" id="PF09994">
    <property type="entry name" value="T6SS_Tle1-like_cat"/>
    <property type="match status" value="1"/>
</dbReference>
<protein>
    <submittedName>
        <fullName evidence="3">DUF2235 domain-containing protein</fullName>
    </submittedName>
</protein>
<evidence type="ECO:0000259" key="2">
    <source>
        <dbReference type="Pfam" id="PF09994"/>
    </source>
</evidence>
<organism evidence="3 4">
    <name type="scientific">Polaromonas jejuensis</name>
    <dbReference type="NCBI Taxonomy" id="457502"/>
    <lineage>
        <taxon>Bacteria</taxon>
        <taxon>Pseudomonadati</taxon>
        <taxon>Pseudomonadota</taxon>
        <taxon>Betaproteobacteria</taxon>
        <taxon>Burkholderiales</taxon>
        <taxon>Comamonadaceae</taxon>
        <taxon>Polaromonas</taxon>
    </lineage>
</organism>
<feature type="transmembrane region" description="Helical" evidence="1">
    <location>
        <begin position="532"/>
        <end position="560"/>
    </location>
</feature>
<name>A0ABW0QEV5_9BURK</name>
<dbReference type="InterPro" id="IPR018712">
    <property type="entry name" value="Tle1-like_cat"/>
</dbReference>